<reference evidence="1" key="2">
    <citation type="journal article" date="2023" name="Biology">
        <title>Prokaryotic Life Associated with Coal-Fire Gas Vents Revealed by Metagenomics.</title>
        <authorList>
            <person name="Kadnikov V.V."/>
            <person name="Mardanov A.V."/>
            <person name="Beletsky A.V."/>
            <person name="Karnachuk O.V."/>
            <person name="Ravin N.V."/>
        </authorList>
    </citation>
    <scope>NUCLEOTIDE SEQUENCE</scope>
    <source>
        <strain evidence="1">Bu02</strain>
    </source>
</reference>
<evidence type="ECO:0000313" key="1">
    <source>
        <dbReference type="EMBL" id="QUL98554.1"/>
    </source>
</evidence>
<dbReference type="AlphaFoldDB" id="A0AAT9LBW5"/>
<name>A0AAT9LBW5_9FIRM</name>
<sequence>MRVLVVTVGGSPAPIISAYKEFEPDFTYFVCSKGNPPSGTEGMVDGEGDPCGDRRTKVCPHCGGIVPLGDPKGKCLVEQLQIPKDAYKKVILNDPDDLQEVYDAMLGIHKEVSERFRPDRKAICYTGGTKTMTAGAVLLGIRYPDWELAIER</sequence>
<organism evidence="1">
    <name type="scientific">Candidatus Fermentithermobacillus carboniphilus</name>
    <dbReference type="NCBI Taxonomy" id="3085328"/>
    <lineage>
        <taxon>Bacteria</taxon>
        <taxon>Bacillati</taxon>
        <taxon>Bacillota</taxon>
        <taxon>Candidatus Fermentithermobacillia</taxon>
        <taxon>Candidatus Fermentithermobacillales</taxon>
        <taxon>Candidatus Fermentithermobacillaceae</taxon>
        <taxon>Candidatus Fermentithermobacillus</taxon>
    </lineage>
</organism>
<dbReference type="KEGG" id="fcz:IMF26_00130"/>
<proteinExistence type="predicted"/>
<accession>A0AAT9LBW5</accession>
<gene>
    <name evidence="1" type="ORF">IMF26_00130</name>
</gene>
<dbReference type="EMBL" id="CP062796">
    <property type="protein sequence ID" value="QUL98554.1"/>
    <property type="molecule type" value="Genomic_DNA"/>
</dbReference>
<protein>
    <recommendedName>
        <fullName evidence="2">CRISPR-associated protein</fullName>
    </recommendedName>
</protein>
<reference evidence="1" key="1">
    <citation type="submission" date="2020-10" db="EMBL/GenBank/DDBJ databases">
        <authorList>
            <person name="Kadnikov V."/>
            <person name="Beletsky A.V."/>
            <person name="Mardanov A.V."/>
            <person name="Karnachuk O.V."/>
            <person name="Ravin N.V."/>
        </authorList>
    </citation>
    <scope>NUCLEOTIDE SEQUENCE</scope>
    <source>
        <strain evidence="1">Bu02</strain>
    </source>
</reference>
<evidence type="ECO:0008006" key="2">
    <source>
        <dbReference type="Google" id="ProtNLM"/>
    </source>
</evidence>